<feature type="transmembrane region" description="Helical" evidence="7">
    <location>
        <begin position="162"/>
        <end position="182"/>
    </location>
</feature>
<dbReference type="PANTHER" id="PTHR47797:SF1">
    <property type="entry name" value="CYTOCHROME B561 DOMAIN-CONTAINING PROTEIN-RELATED"/>
    <property type="match status" value="1"/>
</dbReference>
<keyword evidence="10" id="KW-1185">Reference proteome</keyword>
<feature type="transmembrane region" description="Helical" evidence="7">
    <location>
        <begin position="194"/>
        <end position="215"/>
    </location>
</feature>
<evidence type="ECO:0000256" key="3">
    <source>
        <dbReference type="ARBA" id="ARBA00022692"/>
    </source>
</evidence>
<gene>
    <name evidence="9" type="ORF">PENSUB_9226</name>
</gene>
<keyword evidence="5 7" id="KW-1133">Transmembrane helix</keyword>
<evidence type="ECO:0000256" key="2">
    <source>
        <dbReference type="ARBA" id="ARBA00022448"/>
    </source>
</evidence>
<dbReference type="EMBL" id="MNBE01000672">
    <property type="protein sequence ID" value="OKO98550.1"/>
    <property type="molecule type" value="Genomic_DNA"/>
</dbReference>
<proteinExistence type="predicted"/>
<keyword evidence="2" id="KW-0813">Transport</keyword>
<feature type="transmembrane region" description="Helical" evidence="7">
    <location>
        <begin position="54"/>
        <end position="79"/>
    </location>
</feature>
<keyword evidence="4" id="KW-0249">Electron transport</keyword>
<keyword evidence="6 7" id="KW-0472">Membrane</keyword>
<dbReference type="CDD" id="cd08760">
    <property type="entry name" value="Cyt_b561_FRRS1_like"/>
    <property type="match status" value="1"/>
</dbReference>
<evidence type="ECO:0000256" key="4">
    <source>
        <dbReference type="ARBA" id="ARBA00022982"/>
    </source>
</evidence>
<organism evidence="9 10">
    <name type="scientific">Penicillium subrubescens</name>
    <dbReference type="NCBI Taxonomy" id="1316194"/>
    <lineage>
        <taxon>Eukaryota</taxon>
        <taxon>Fungi</taxon>
        <taxon>Dikarya</taxon>
        <taxon>Ascomycota</taxon>
        <taxon>Pezizomycotina</taxon>
        <taxon>Eurotiomycetes</taxon>
        <taxon>Eurotiomycetidae</taxon>
        <taxon>Eurotiales</taxon>
        <taxon>Aspergillaceae</taxon>
        <taxon>Penicillium</taxon>
    </lineage>
</organism>
<sequence length="225" mass="23821">MNENYGGVSPATASHPFFGYGSTATSTAGMSSSAYTSSSSEYANLGYRIPVPALIAHGFMMSFAVGVFLPFGAIIIQVVPWNKKVTRLHAPIQAFALAMLLSGMGVGIYLGVTTHKISYYHPIIGFIVVGGLLLFQPLMGLYSHLHFQKNGTKSVFAYVHRWWGRIMVILGIINGGLGFRLAGIGLPGTPVGAVVAYSVVAGVIISAYLVVVIVGTTRQVAHAKT</sequence>
<feature type="transmembrane region" description="Helical" evidence="7">
    <location>
        <begin position="118"/>
        <end position="142"/>
    </location>
</feature>
<feature type="domain" description="Cytochrome b561" evidence="8">
    <location>
        <begin position="56"/>
        <end position="179"/>
    </location>
</feature>
<evidence type="ECO:0000313" key="9">
    <source>
        <dbReference type="EMBL" id="OKO98550.1"/>
    </source>
</evidence>
<evidence type="ECO:0000259" key="8">
    <source>
        <dbReference type="SMART" id="SM00665"/>
    </source>
</evidence>
<evidence type="ECO:0000256" key="6">
    <source>
        <dbReference type="ARBA" id="ARBA00023136"/>
    </source>
</evidence>
<accession>A0A1Q5TEA9</accession>
<dbReference type="PANTHER" id="PTHR47797">
    <property type="entry name" value="DEHYDROGENASE, PUTATIVE (AFU_ORTHOLOGUE AFUA_8G05805)-RELATED"/>
    <property type="match status" value="1"/>
</dbReference>
<evidence type="ECO:0000256" key="5">
    <source>
        <dbReference type="ARBA" id="ARBA00022989"/>
    </source>
</evidence>
<dbReference type="GO" id="GO:0016020">
    <property type="term" value="C:membrane"/>
    <property type="evidence" value="ECO:0007669"/>
    <property type="project" value="UniProtKB-SubCell"/>
</dbReference>
<evidence type="ECO:0000256" key="1">
    <source>
        <dbReference type="ARBA" id="ARBA00004370"/>
    </source>
</evidence>
<feature type="transmembrane region" description="Helical" evidence="7">
    <location>
        <begin position="91"/>
        <end position="112"/>
    </location>
</feature>
<dbReference type="Proteomes" id="UP000186955">
    <property type="component" value="Unassembled WGS sequence"/>
</dbReference>
<keyword evidence="3 7" id="KW-0812">Transmembrane</keyword>
<dbReference type="OrthoDB" id="19261at2759"/>
<dbReference type="SMART" id="SM00665">
    <property type="entry name" value="B561"/>
    <property type="match status" value="1"/>
</dbReference>
<comment type="caution">
    <text evidence="9">The sequence shown here is derived from an EMBL/GenBank/DDBJ whole genome shotgun (WGS) entry which is preliminary data.</text>
</comment>
<reference evidence="9 10" key="1">
    <citation type="submission" date="2016-10" db="EMBL/GenBank/DDBJ databases">
        <title>Genome sequence of the ascomycete fungus Penicillium subrubescens.</title>
        <authorList>
            <person name="De Vries R.P."/>
            <person name="Peng M."/>
            <person name="Dilokpimol A."/>
            <person name="Hilden K."/>
            <person name="Makela M.R."/>
            <person name="Grigoriev I."/>
            <person name="Riley R."/>
            <person name="Granchi Z."/>
        </authorList>
    </citation>
    <scope>NUCLEOTIDE SEQUENCE [LARGE SCALE GENOMIC DNA]</scope>
    <source>
        <strain evidence="9 10">CBS 132785</strain>
    </source>
</reference>
<dbReference type="AlphaFoldDB" id="A0A1Q5TEA9"/>
<name>A0A1Q5TEA9_9EURO</name>
<evidence type="ECO:0000313" key="10">
    <source>
        <dbReference type="Proteomes" id="UP000186955"/>
    </source>
</evidence>
<protein>
    <recommendedName>
        <fullName evidence="8">Cytochrome b561 domain-containing protein</fullName>
    </recommendedName>
</protein>
<evidence type="ECO:0000256" key="7">
    <source>
        <dbReference type="SAM" id="Phobius"/>
    </source>
</evidence>
<dbReference type="InterPro" id="IPR006593">
    <property type="entry name" value="Cyt_b561/ferric_Rdtase_TM"/>
</dbReference>
<dbReference type="STRING" id="1316194.A0A1Q5TEA9"/>
<dbReference type="Gene3D" id="1.20.120.1770">
    <property type="match status" value="1"/>
</dbReference>
<comment type="subcellular location">
    <subcellularLocation>
        <location evidence="1">Membrane</location>
    </subcellularLocation>
</comment>